<feature type="transmembrane region" description="Helical" evidence="8">
    <location>
        <begin position="21"/>
        <end position="42"/>
    </location>
</feature>
<keyword evidence="3" id="KW-0256">Endoplasmic reticulum</keyword>
<name>A0A9P5T9N0_9AGAM</name>
<dbReference type="Proteomes" id="UP000759537">
    <property type="component" value="Unassembled WGS sequence"/>
</dbReference>
<feature type="transmembrane region" description="Helical" evidence="8">
    <location>
        <begin position="231"/>
        <end position="259"/>
    </location>
</feature>
<accession>A0A9P5T9N0</accession>
<evidence type="ECO:0000256" key="8">
    <source>
        <dbReference type="SAM" id="Phobius"/>
    </source>
</evidence>
<reference evidence="9" key="1">
    <citation type="submission" date="2019-10" db="EMBL/GenBank/DDBJ databases">
        <authorList>
            <consortium name="DOE Joint Genome Institute"/>
            <person name="Kuo A."/>
            <person name="Miyauchi S."/>
            <person name="Kiss E."/>
            <person name="Drula E."/>
            <person name="Kohler A."/>
            <person name="Sanchez-Garcia M."/>
            <person name="Andreopoulos B."/>
            <person name="Barry K.W."/>
            <person name="Bonito G."/>
            <person name="Buee M."/>
            <person name="Carver A."/>
            <person name="Chen C."/>
            <person name="Cichocki N."/>
            <person name="Clum A."/>
            <person name="Culley D."/>
            <person name="Crous P.W."/>
            <person name="Fauchery L."/>
            <person name="Girlanda M."/>
            <person name="Hayes R."/>
            <person name="Keri Z."/>
            <person name="LaButti K."/>
            <person name="Lipzen A."/>
            <person name="Lombard V."/>
            <person name="Magnuson J."/>
            <person name="Maillard F."/>
            <person name="Morin E."/>
            <person name="Murat C."/>
            <person name="Nolan M."/>
            <person name="Ohm R."/>
            <person name="Pangilinan J."/>
            <person name="Pereira M."/>
            <person name="Perotto S."/>
            <person name="Peter M."/>
            <person name="Riley R."/>
            <person name="Sitrit Y."/>
            <person name="Stielow B."/>
            <person name="Szollosi G."/>
            <person name="Zifcakova L."/>
            <person name="Stursova M."/>
            <person name="Spatafora J.W."/>
            <person name="Tedersoo L."/>
            <person name="Vaario L.-M."/>
            <person name="Yamada A."/>
            <person name="Yan M."/>
            <person name="Wang P."/>
            <person name="Xu J."/>
            <person name="Bruns T."/>
            <person name="Baldrian P."/>
            <person name="Vilgalys R."/>
            <person name="Henrissat B."/>
            <person name="Grigoriev I.V."/>
            <person name="Hibbett D."/>
            <person name="Nagy L.G."/>
            <person name="Martin F.M."/>
        </authorList>
    </citation>
    <scope>NUCLEOTIDE SEQUENCE</scope>
    <source>
        <strain evidence="9">Prilba</strain>
    </source>
</reference>
<evidence type="ECO:0000256" key="4">
    <source>
        <dbReference type="ARBA" id="ARBA00022989"/>
    </source>
</evidence>
<sequence>MADPLDRYLVRQTKPSFTSRIAHAVFVYPIELFLSIITFALRPIAPQLIPLGVFSVLVPLLVIPAIISGVYVWNSRAVSWQSPLFFQYGDKLAPYAETQLASFNPAQPYDISLHLIVPATQSNYDLGNFMTTLTLTDPSSRVLTTVRKPAIILPPSSFRLLNPSTTTLKVPLLSRYVSGASRVVARVELGRQDGWKSIGSGEGKELSVLTAFIRGTVRPQGVRGVISRFPLLSGLVASGVFLAVSFTILAICLIPSLWWRYGGRSPATAKAGPSARSRVLPDAQGERRTRKRSLKRSGSIGLVKREDYEGSITALPSAESAFIPLRRRRSRMSEPFSDGE</sequence>
<dbReference type="AlphaFoldDB" id="A0A9P5T9N0"/>
<gene>
    <name evidence="9" type="ORF">DFH94DRAFT_737834</name>
</gene>
<evidence type="ECO:0000256" key="6">
    <source>
        <dbReference type="ARBA" id="ARBA00023136"/>
    </source>
</evidence>
<proteinExistence type="predicted"/>
<evidence type="ECO:0000313" key="9">
    <source>
        <dbReference type="EMBL" id="KAF8481072.1"/>
    </source>
</evidence>
<dbReference type="GO" id="GO:0006629">
    <property type="term" value="P:lipid metabolic process"/>
    <property type="evidence" value="ECO:0007669"/>
    <property type="project" value="UniProtKB-KW"/>
</dbReference>
<evidence type="ECO:0000256" key="2">
    <source>
        <dbReference type="ARBA" id="ARBA00022692"/>
    </source>
</evidence>
<dbReference type="Pfam" id="PF06775">
    <property type="entry name" value="Seipin"/>
    <property type="match status" value="1"/>
</dbReference>
<dbReference type="InterPro" id="IPR009617">
    <property type="entry name" value="Seipin"/>
</dbReference>
<evidence type="ECO:0000256" key="3">
    <source>
        <dbReference type="ARBA" id="ARBA00022824"/>
    </source>
</evidence>
<organism evidence="9 10">
    <name type="scientific">Russula ochroleuca</name>
    <dbReference type="NCBI Taxonomy" id="152965"/>
    <lineage>
        <taxon>Eukaryota</taxon>
        <taxon>Fungi</taxon>
        <taxon>Dikarya</taxon>
        <taxon>Basidiomycota</taxon>
        <taxon>Agaricomycotina</taxon>
        <taxon>Agaricomycetes</taxon>
        <taxon>Russulales</taxon>
        <taxon>Russulaceae</taxon>
        <taxon>Russula</taxon>
    </lineage>
</organism>
<evidence type="ECO:0000256" key="5">
    <source>
        <dbReference type="ARBA" id="ARBA00023098"/>
    </source>
</evidence>
<dbReference type="EMBL" id="WHVB01000007">
    <property type="protein sequence ID" value="KAF8481072.1"/>
    <property type="molecule type" value="Genomic_DNA"/>
</dbReference>
<reference evidence="9" key="2">
    <citation type="journal article" date="2020" name="Nat. Commun.">
        <title>Large-scale genome sequencing of mycorrhizal fungi provides insights into the early evolution of symbiotic traits.</title>
        <authorList>
            <person name="Miyauchi S."/>
            <person name="Kiss E."/>
            <person name="Kuo A."/>
            <person name="Drula E."/>
            <person name="Kohler A."/>
            <person name="Sanchez-Garcia M."/>
            <person name="Morin E."/>
            <person name="Andreopoulos B."/>
            <person name="Barry K.W."/>
            <person name="Bonito G."/>
            <person name="Buee M."/>
            <person name="Carver A."/>
            <person name="Chen C."/>
            <person name="Cichocki N."/>
            <person name="Clum A."/>
            <person name="Culley D."/>
            <person name="Crous P.W."/>
            <person name="Fauchery L."/>
            <person name="Girlanda M."/>
            <person name="Hayes R.D."/>
            <person name="Keri Z."/>
            <person name="LaButti K."/>
            <person name="Lipzen A."/>
            <person name="Lombard V."/>
            <person name="Magnuson J."/>
            <person name="Maillard F."/>
            <person name="Murat C."/>
            <person name="Nolan M."/>
            <person name="Ohm R.A."/>
            <person name="Pangilinan J."/>
            <person name="Pereira M.F."/>
            <person name="Perotto S."/>
            <person name="Peter M."/>
            <person name="Pfister S."/>
            <person name="Riley R."/>
            <person name="Sitrit Y."/>
            <person name="Stielow J.B."/>
            <person name="Szollosi G."/>
            <person name="Zifcakova L."/>
            <person name="Stursova M."/>
            <person name="Spatafora J.W."/>
            <person name="Tedersoo L."/>
            <person name="Vaario L.M."/>
            <person name="Yamada A."/>
            <person name="Yan M."/>
            <person name="Wang P."/>
            <person name="Xu J."/>
            <person name="Bruns T."/>
            <person name="Baldrian P."/>
            <person name="Vilgalys R."/>
            <person name="Dunand C."/>
            <person name="Henrissat B."/>
            <person name="Grigoriev I.V."/>
            <person name="Hibbett D."/>
            <person name="Nagy L.G."/>
            <person name="Martin F.M."/>
        </authorList>
    </citation>
    <scope>NUCLEOTIDE SEQUENCE</scope>
    <source>
        <strain evidence="9">Prilba</strain>
    </source>
</reference>
<keyword evidence="10" id="KW-1185">Reference proteome</keyword>
<dbReference type="GO" id="GO:0005789">
    <property type="term" value="C:endoplasmic reticulum membrane"/>
    <property type="evidence" value="ECO:0007669"/>
    <property type="project" value="UniProtKB-SubCell"/>
</dbReference>
<evidence type="ECO:0000313" key="10">
    <source>
        <dbReference type="Proteomes" id="UP000759537"/>
    </source>
</evidence>
<comment type="caution">
    <text evidence="9">The sequence shown here is derived from an EMBL/GenBank/DDBJ whole genome shotgun (WGS) entry which is preliminary data.</text>
</comment>
<protein>
    <submittedName>
        <fullName evidence="9">Adipose-regulatory protein-domain-containing protein</fullName>
    </submittedName>
</protein>
<dbReference type="PANTHER" id="PTHR21212">
    <property type="entry name" value="BERNARDINELLI-SEIP CONGENITAL LIPODYSTROPHY 2 HOMOLOG BSCL2 PROTEIN"/>
    <property type="match status" value="1"/>
</dbReference>
<evidence type="ECO:0000256" key="1">
    <source>
        <dbReference type="ARBA" id="ARBA00004477"/>
    </source>
</evidence>
<keyword evidence="4 8" id="KW-1133">Transmembrane helix</keyword>
<dbReference type="CDD" id="cd23995">
    <property type="entry name" value="Seipin_BSCL2_like"/>
    <property type="match status" value="1"/>
</dbReference>
<keyword evidence="6 8" id="KW-0472">Membrane</keyword>
<feature type="region of interest" description="Disordered" evidence="7">
    <location>
        <begin position="266"/>
        <end position="298"/>
    </location>
</feature>
<dbReference type="PANTHER" id="PTHR21212:SF0">
    <property type="entry name" value="SEIPIN"/>
    <property type="match status" value="1"/>
</dbReference>
<comment type="subcellular location">
    <subcellularLocation>
        <location evidence="1">Endoplasmic reticulum membrane</location>
        <topology evidence="1">Multi-pass membrane protein</topology>
    </subcellularLocation>
</comment>
<keyword evidence="2 8" id="KW-0812">Transmembrane</keyword>
<dbReference type="GO" id="GO:0140042">
    <property type="term" value="P:lipid droplet formation"/>
    <property type="evidence" value="ECO:0007669"/>
    <property type="project" value="UniProtKB-ARBA"/>
</dbReference>
<feature type="transmembrane region" description="Helical" evidence="8">
    <location>
        <begin position="48"/>
        <end position="73"/>
    </location>
</feature>
<dbReference type="OrthoDB" id="3990054at2759"/>
<keyword evidence="5" id="KW-0443">Lipid metabolism</keyword>
<evidence type="ECO:0000256" key="7">
    <source>
        <dbReference type="SAM" id="MobiDB-lite"/>
    </source>
</evidence>